<feature type="binding site" evidence="10">
    <location>
        <position position="106"/>
    </location>
    <ligand>
        <name>Zn(2+)</name>
        <dbReference type="ChEBI" id="CHEBI:29105"/>
        <label>2</label>
    </ligand>
</feature>
<dbReference type="InterPro" id="IPR012164">
    <property type="entry name" value="Rpa12/Rpb9/Rpc10/TFS"/>
</dbReference>
<evidence type="ECO:0000256" key="5">
    <source>
        <dbReference type="ARBA" id="ARBA00022771"/>
    </source>
</evidence>
<feature type="binding site" evidence="10">
    <location>
        <position position="29"/>
    </location>
    <ligand>
        <name>Zn(2+)</name>
        <dbReference type="ChEBI" id="CHEBI:29105"/>
        <label>1</label>
    </ligand>
</feature>
<proteinExistence type="inferred from homology"/>
<feature type="binding site" evidence="10">
    <location>
        <position position="32"/>
    </location>
    <ligand>
        <name>Zn(2+)</name>
        <dbReference type="ChEBI" id="CHEBI:29105"/>
        <label>1</label>
    </ligand>
</feature>
<dbReference type="PANTHER" id="PTHR11239">
    <property type="entry name" value="DNA-DIRECTED RNA POLYMERASE"/>
    <property type="match status" value="1"/>
</dbReference>
<keyword evidence="15" id="KW-1185">Reference proteome</keyword>
<organism evidence="14 15">
    <name type="scientific">Amanita muscaria (strain Koide BX008)</name>
    <dbReference type="NCBI Taxonomy" id="946122"/>
    <lineage>
        <taxon>Eukaryota</taxon>
        <taxon>Fungi</taxon>
        <taxon>Dikarya</taxon>
        <taxon>Basidiomycota</taxon>
        <taxon>Agaricomycotina</taxon>
        <taxon>Agaricomycetes</taxon>
        <taxon>Agaricomycetidae</taxon>
        <taxon>Agaricales</taxon>
        <taxon>Pluteineae</taxon>
        <taxon>Amanitaceae</taxon>
        <taxon>Amanita</taxon>
    </lineage>
</organism>
<keyword evidence="5 11" id="KW-0863">Zinc-finger</keyword>
<evidence type="ECO:0000256" key="6">
    <source>
        <dbReference type="ARBA" id="ARBA00022833"/>
    </source>
</evidence>
<dbReference type="GO" id="GO:0003899">
    <property type="term" value="F:DNA-directed RNA polymerase activity"/>
    <property type="evidence" value="ECO:0007669"/>
    <property type="project" value="InterPro"/>
</dbReference>
<dbReference type="SMART" id="SM00440">
    <property type="entry name" value="ZnF_C2C2"/>
    <property type="match status" value="1"/>
</dbReference>
<feature type="binding site" evidence="10">
    <location>
        <position position="10"/>
    </location>
    <ligand>
        <name>Zn(2+)</name>
        <dbReference type="ChEBI" id="CHEBI:29105"/>
        <label>1</label>
    </ligand>
</feature>
<dbReference type="PROSITE" id="PS01030">
    <property type="entry name" value="RNA_POL_M_15KD"/>
    <property type="match status" value="1"/>
</dbReference>
<feature type="binding site" evidence="10">
    <location>
        <position position="103"/>
    </location>
    <ligand>
        <name>Zn(2+)</name>
        <dbReference type="ChEBI" id="CHEBI:29105"/>
        <label>2</label>
    </ligand>
</feature>
<name>A0A0C2X9Y9_AMAMK</name>
<sequence length="123" mass="14194">MSSLHFCQECNNLLYPRADPQRRIMVYACRICPYDEIGDNKCVYRNDLLKVTKEQVGVTQDLGADPTLPHSNIPCPQCGHEDAVFYQDQSKRKETRMILFFVCVKCNHSFLDPTLPQDNKPDL</sequence>
<evidence type="ECO:0000256" key="1">
    <source>
        <dbReference type="ARBA" id="ARBA00004604"/>
    </source>
</evidence>
<dbReference type="STRING" id="946122.A0A0C2X9Y9"/>
<keyword evidence="8 9" id="KW-0539">Nucleus</keyword>
<dbReference type="InParanoid" id="A0A0C2X9Y9"/>
<dbReference type="Proteomes" id="UP000054549">
    <property type="component" value="Unassembled WGS sequence"/>
</dbReference>
<evidence type="ECO:0000256" key="4">
    <source>
        <dbReference type="ARBA" id="ARBA00022723"/>
    </source>
</evidence>
<comment type="function">
    <text evidence="9">DNA-dependent RNA polymerase catalyzes the transcription of DNA into RNA using the four ribonucleoside triphosphates as substrates.</text>
</comment>
<dbReference type="PIRSF" id="PIRSF005586">
    <property type="entry name" value="RNApol_RpoM"/>
    <property type="match status" value="1"/>
</dbReference>
<gene>
    <name evidence="14" type="ORF">M378DRAFT_186197</name>
</gene>
<dbReference type="GO" id="GO:0003676">
    <property type="term" value="F:nucleic acid binding"/>
    <property type="evidence" value="ECO:0007669"/>
    <property type="project" value="InterPro"/>
</dbReference>
<evidence type="ECO:0000313" key="15">
    <source>
        <dbReference type="Proteomes" id="UP000054549"/>
    </source>
</evidence>
<dbReference type="PROSITE" id="PS51133">
    <property type="entry name" value="ZF_TFIIS_2"/>
    <property type="match status" value="1"/>
</dbReference>
<dbReference type="HOGENOM" id="CLU_093932_0_1_1"/>
<keyword evidence="6 10" id="KW-0862">Zinc</keyword>
<feature type="binding site" evidence="10">
    <location>
        <position position="75"/>
    </location>
    <ligand>
        <name>Zn(2+)</name>
        <dbReference type="ChEBI" id="CHEBI:29105"/>
        <label>2</label>
    </ligand>
</feature>
<dbReference type="SUPFAM" id="SSF57783">
    <property type="entry name" value="Zinc beta-ribbon"/>
    <property type="match status" value="2"/>
</dbReference>
<evidence type="ECO:0000256" key="9">
    <source>
        <dbReference type="PIRNR" id="PIRNR005586"/>
    </source>
</evidence>
<dbReference type="InterPro" id="IPR034012">
    <property type="entry name" value="Zn_ribbon_RPB9_C"/>
</dbReference>
<evidence type="ECO:0000256" key="10">
    <source>
        <dbReference type="PIRSR" id="PIRSR005586-1"/>
    </source>
</evidence>
<dbReference type="InterPro" id="IPR019761">
    <property type="entry name" value="DNA-dir_RNA_pol-M_15_CS"/>
</dbReference>
<comment type="similarity">
    <text evidence="9 12">Belongs to the archaeal rpoM/eukaryotic RPA12/RPB9/RPC11 RNA polymerase family.</text>
</comment>
<dbReference type="GO" id="GO:0006367">
    <property type="term" value="P:transcription initiation at RNA polymerase II promoter"/>
    <property type="evidence" value="ECO:0007669"/>
    <property type="project" value="TreeGrafter"/>
</dbReference>
<evidence type="ECO:0000256" key="12">
    <source>
        <dbReference type="RuleBase" id="RU003474"/>
    </source>
</evidence>
<evidence type="ECO:0000313" key="14">
    <source>
        <dbReference type="EMBL" id="KIL66126.1"/>
    </source>
</evidence>
<keyword evidence="7 9" id="KW-0804">Transcription</keyword>
<reference evidence="14 15" key="1">
    <citation type="submission" date="2014-04" db="EMBL/GenBank/DDBJ databases">
        <title>Evolutionary Origins and Diversification of the Mycorrhizal Mutualists.</title>
        <authorList>
            <consortium name="DOE Joint Genome Institute"/>
            <consortium name="Mycorrhizal Genomics Consortium"/>
            <person name="Kohler A."/>
            <person name="Kuo A."/>
            <person name="Nagy L.G."/>
            <person name="Floudas D."/>
            <person name="Copeland A."/>
            <person name="Barry K.W."/>
            <person name="Cichocki N."/>
            <person name="Veneault-Fourrey C."/>
            <person name="LaButti K."/>
            <person name="Lindquist E.A."/>
            <person name="Lipzen A."/>
            <person name="Lundell T."/>
            <person name="Morin E."/>
            <person name="Murat C."/>
            <person name="Riley R."/>
            <person name="Ohm R."/>
            <person name="Sun H."/>
            <person name="Tunlid A."/>
            <person name="Henrissat B."/>
            <person name="Grigoriev I.V."/>
            <person name="Hibbett D.S."/>
            <person name="Martin F."/>
        </authorList>
    </citation>
    <scope>NUCLEOTIDE SEQUENCE [LARGE SCALE GENOMIC DNA]</scope>
    <source>
        <strain evidence="14 15">Koide BX008</strain>
    </source>
</reference>
<feature type="domain" description="TFIIS-type" evidence="13">
    <location>
        <begin position="71"/>
        <end position="111"/>
    </location>
</feature>
<evidence type="ECO:0000256" key="2">
    <source>
        <dbReference type="ARBA" id="ARBA00011730"/>
    </source>
</evidence>
<dbReference type="OrthoDB" id="282270at2759"/>
<dbReference type="AlphaFoldDB" id="A0A0C2X9Y9"/>
<dbReference type="InterPro" id="IPR001222">
    <property type="entry name" value="Znf_TFIIS"/>
</dbReference>
<dbReference type="CDD" id="cd10508">
    <property type="entry name" value="Zn-ribbon_RPB9"/>
    <property type="match status" value="1"/>
</dbReference>
<dbReference type="GO" id="GO:0008270">
    <property type="term" value="F:zinc ion binding"/>
    <property type="evidence" value="ECO:0007669"/>
    <property type="project" value="UniProtKB-KW"/>
</dbReference>
<feature type="zinc finger region" description="C4-type" evidence="11">
    <location>
        <begin position="7"/>
        <end position="32"/>
    </location>
</feature>
<dbReference type="FunFam" id="2.20.25.10:FF:000016">
    <property type="entry name" value="DNA-directed RNA polymerase II subunit RPB9"/>
    <property type="match status" value="1"/>
</dbReference>
<dbReference type="Pfam" id="PF01096">
    <property type="entry name" value="Zn_ribbon_TFIIS"/>
    <property type="match status" value="1"/>
</dbReference>
<evidence type="ECO:0000259" key="13">
    <source>
        <dbReference type="PROSITE" id="PS51133"/>
    </source>
</evidence>
<dbReference type="InterPro" id="IPR001529">
    <property type="entry name" value="Zn_ribbon_RPB9"/>
</dbReference>
<accession>A0A0C2X9Y9</accession>
<protein>
    <recommendedName>
        <fullName evidence="9">DNA-directed RNA polymerase subunit</fullName>
    </recommendedName>
</protein>
<dbReference type="GO" id="GO:0001193">
    <property type="term" value="P:maintenance of transcriptional fidelity during transcription elongation by RNA polymerase II"/>
    <property type="evidence" value="ECO:0007669"/>
    <property type="project" value="TreeGrafter"/>
</dbReference>
<dbReference type="Gene3D" id="2.20.25.10">
    <property type="match status" value="2"/>
</dbReference>
<keyword evidence="3 9" id="KW-0240">DNA-directed RNA polymerase</keyword>
<evidence type="ECO:0000256" key="3">
    <source>
        <dbReference type="ARBA" id="ARBA00022478"/>
    </source>
</evidence>
<dbReference type="Pfam" id="PF02150">
    <property type="entry name" value="Zn_ribbon_RPB9"/>
    <property type="match status" value="1"/>
</dbReference>
<dbReference type="PANTHER" id="PTHR11239:SF1">
    <property type="entry name" value="DNA-DIRECTED RNA POLYMERASE II SUBUNIT RPB9"/>
    <property type="match status" value="1"/>
</dbReference>
<comment type="subcellular location">
    <subcellularLocation>
        <location evidence="1">Nucleus</location>
        <location evidence="1">Nucleolus</location>
    </subcellularLocation>
</comment>
<keyword evidence="4 10" id="KW-0479">Metal-binding</keyword>
<feature type="binding site" evidence="10">
    <location>
        <position position="7"/>
    </location>
    <ligand>
        <name>Zn(2+)</name>
        <dbReference type="ChEBI" id="CHEBI:29105"/>
        <label>1</label>
    </ligand>
</feature>
<evidence type="ECO:0000256" key="7">
    <source>
        <dbReference type="ARBA" id="ARBA00023163"/>
    </source>
</evidence>
<evidence type="ECO:0000256" key="11">
    <source>
        <dbReference type="PIRSR" id="PIRSR005586-2"/>
    </source>
</evidence>
<dbReference type="EMBL" id="KN818238">
    <property type="protein sequence ID" value="KIL66126.1"/>
    <property type="molecule type" value="Genomic_DNA"/>
</dbReference>
<dbReference type="GO" id="GO:0006283">
    <property type="term" value="P:transcription-coupled nucleotide-excision repair"/>
    <property type="evidence" value="ECO:0007669"/>
    <property type="project" value="TreeGrafter"/>
</dbReference>
<comment type="subunit">
    <text evidence="2">Component of the RNA polymerase II (Pol II) complex consisting of 12 subunits.</text>
</comment>
<dbReference type="GO" id="GO:0005665">
    <property type="term" value="C:RNA polymerase II, core complex"/>
    <property type="evidence" value="ECO:0007669"/>
    <property type="project" value="TreeGrafter"/>
</dbReference>
<feature type="binding site" evidence="10">
    <location>
        <position position="78"/>
    </location>
    <ligand>
        <name>Zn(2+)</name>
        <dbReference type="ChEBI" id="CHEBI:29105"/>
        <label>2</label>
    </ligand>
</feature>
<dbReference type="SMART" id="SM00661">
    <property type="entry name" value="RPOL9"/>
    <property type="match status" value="1"/>
</dbReference>
<dbReference type="GO" id="GO:0005730">
    <property type="term" value="C:nucleolus"/>
    <property type="evidence" value="ECO:0007669"/>
    <property type="project" value="UniProtKB-SubCell"/>
</dbReference>
<evidence type="ECO:0000256" key="8">
    <source>
        <dbReference type="ARBA" id="ARBA00023242"/>
    </source>
</evidence>
<dbReference type="FunCoup" id="A0A0C2X9Y9">
    <property type="interactions" value="236"/>
</dbReference>